<feature type="region of interest" description="Disordered" evidence="1">
    <location>
        <begin position="68"/>
        <end position="98"/>
    </location>
</feature>
<dbReference type="EMBL" id="DF820466">
    <property type="protein sequence ID" value="GAK58080.1"/>
    <property type="molecule type" value="Genomic_DNA"/>
</dbReference>
<accession>A0A081C0H5</accession>
<evidence type="ECO:0000256" key="1">
    <source>
        <dbReference type="SAM" id="MobiDB-lite"/>
    </source>
</evidence>
<name>A0A081C0H5_VECG1</name>
<dbReference type="AlphaFoldDB" id="A0A081C0H5"/>
<evidence type="ECO:0000313" key="2">
    <source>
        <dbReference type="EMBL" id="GAK58080.1"/>
    </source>
</evidence>
<reference evidence="2" key="1">
    <citation type="journal article" date="2015" name="PeerJ">
        <title>First genomic representation of candidate bacterial phylum KSB3 points to enhanced environmental sensing as a trigger of wastewater bulking.</title>
        <authorList>
            <person name="Sekiguchi Y."/>
            <person name="Ohashi A."/>
            <person name="Parks D.H."/>
            <person name="Yamauchi T."/>
            <person name="Tyson G.W."/>
            <person name="Hugenholtz P."/>
        </authorList>
    </citation>
    <scope>NUCLEOTIDE SEQUENCE [LARGE SCALE GENOMIC DNA]</scope>
</reference>
<feature type="compositionally biased region" description="Polar residues" evidence="1">
    <location>
        <begin position="80"/>
        <end position="97"/>
    </location>
</feature>
<dbReference type="eggNOG" id="COG0295">
    <property type="taxonomic scope" value="Bacteria"/>
</dbReference>
<evidence type="ECO:0000313" key="3">
    <source>
        <dbReference type="Proteomes" id="UP000030661"/>
    </source>
</evidence>
<dbReference type="Proteomes" id="UP000030661">
    <property type="component" value="Unassembled WGS sequence"/>
</dbReference>
<keyword evidence="3" id="KW-1185">Reference proteome</keyword>
<sequence length="153" mass="18033">MAKQKDPQWRGISRIDHKHTHGWFARVYLKDRRVINKLFSDKKYGGKEEALAHARQWRDAQVIPKELRPTPLRYRKKPPKNNTSGRVGVSKTFNRSSGGKGEPLWCFNVSWVPEPYHPKTKSFYISQYASEEEAFRAACEFRAQKEREIDQQE</sequence>
<gene>
    <name evidence="2" type="ORF">U27_05053</name>
</gene>
<protein>
    <submittedName>
        <fullName evidence="2">Pathogenesis-related transcriptional factor and ERF protein</fullName>
    </submittedName>
</protein>
<organism evidence="2">
    <name type="scientific">Vecturithrix granuli</name>
    <dbReference type="NCBI Taxonomy" id="1499967"/>
    <lineage>
        <taxon>Bacteria</taxon>
        <taxon>Candidatus Moduliflexota</taxon>
        <taxon>Candidatus Vecturitrichia</taxon>
        <taxon>Candidatus Vecturitrichales</taxon>
        <taxon>Candidatus Vecturitrichaceae</taxon>
        <taxon>Candidatus Vecturithrix</taxon>
    </lineage>
</organism>
<dbReference type="Gene3D" id="1.20.5.2050">
    <property type="match status" value="2"/>
</dbReference>
<dbReference type="HOGENOM" id="CLU_114860_0_0_0"/>
<proteinExistence type="predicted"/>
<dbReference type="STRING" id="1499967.U27_05053"/>